<dbReference type="Proteomes" id="UP001141183">
    <property type="component" value="Unassembled WGS sequence"/>
</dbReference>
<name>A0A9X4B3J7_9CLOT</name>
<evidence type="ECO:0000256" key="1">
    <source>
        <dbReference type="ARBA" id="ARBA00022801"/>
    </source>
</evidence>
<proteinExistence type="predicted"/>
<dbReference type="RefSeq" id="WP_008677085.1">
    <property type="nucleotide sequence ID" value="NZ_CABKOG010000003.1"/>
</dbReference>
<dbReference type="InterPro" id="IPR029058">
    <property type="entry name" value="AB_hydrolase_fold"/>
</dbReference>
<dbReference type="PANTHER" id="PTHR43798:SF31">
    <property type="entry name" value="AB HYDROLASE SUPERFAMILY PROTEIN YCLE"/>
    <property type="match status" value="1"/>
</dbReference>
<dbReference type="GO" id="GO:0016787">
    <property type="term" value="F:hydrolase activity"/>
    <property type="evidence" value="ECO:0007669"/>
    <property type="project" value="UniProtKB-KW"/>
</dbReference>
<dbReference type="PRINTS" id="PR00111">
    <property type="entry name" value="ABHYDROLASE"/>
</dbReference>
<dbReference type="SUPFAM" id="SSF53474">
    <property type="entry name" value="alpha/beta-Hydrolases"/>
    <property type="match status" value="1"/>
</dbReference>
<dbReference type="Gene3D" id="3.40.50.1820">
    <property type="entry name" value="alpha/beta hydrolase"/>
    <property type="match status" value="1"/>
</dbReference>
<comment type="caution">
    <text evidence="3">The sequence shown here is derived from an EMBL/GenBank/DDBJ whole genome shotgun (WGS) entry which is preliminary data.</text>
</comment>
<dbReference type="PANTHER" id="PTHR43798">
    <property type="entry name" value="MONOACYLGLYCEROL LIPASE"/>
    <property type="match status" value="1"/>
</dbReference>
<sequence>MKYFVKTSDNSRIAVEDLNSEAEKTILFIHGWPLNHSVYEYQLNFFPSNGYRCVAIDLRGYGDSDRPYNGYDYNTMAADIKKVIDVLKLNDITLVGHSMGGAISIRYMSNYNGHGVSNLCLIGAAAPSWVKTREVPYGYTDAEVTTFINASLNDRPKFISGISDLFFYQYVSQPLLNWFNNIALSASPWATTQGLISLKNERLFNDIPKIKVPTLILHGIHDKVCPYEFAEYLDENIEISILIPLKGSGHAAFIEEKDIVNDTLLKFMENKLK</sequence>
<dbReference type="InterPro" id="IPR000639">
    <property type="entry name" value="Epox_hydrolase-like"/>
</dbReference>
<organism evidence="3 4">
    <name type="scientific">Clostridium tertium</name>
    <dbReference type="NCBI Taxonomy" id="1559"/>
    <lineage>
        <taxon>Bacteria</taxon>
        <taxon>Bacillati</taxon>
        <taxon>Bacillota</taxon>
        <taxon>Clostridia</taxon>
        <taxon>Eubacteriales</taxon>
        <taxon>Clostridiaceae</taxon>
        <taxon>Clostridium</taxon>
    </lineage>
</organism>
<keyword evidence="1 3" id="KW-0378">Hydrolase</keyword>
<evidence type="ECO:0000313" key="3">
    <source>
        <dbReference type="EMBL" id="MDC4241373.1"/>
    </source>
</evidence>
<dbReference type="Pfam" id="PF00561">
    <property type="entry name" value="Abhydrolase_1"/>
    <property type="match status" value="1"/>
</dbReference>
<protein>
    <submittedName>
        <fullName evidence="3">Alpha/beta hydrolase</fullName>
    </submittedName>
</protein>
<dbReference type="AlphaFoldDB" id="A0A9X4B3J7"/>
<dbReference type="InterPro" id="IPR000073">
    <property type="entry name" value="AB_hydrolase_1"/>
</dbReference>
<dbReference type="PRINTS" id="PR00412">
    <property type="entry name" value="EPOXHYDRLASE"/>
</dbReference>
<dbReference type="InterPro" id="IPR050266">
    <property type="entry name" value="AB_hydrolase_sf"/>
</dbReference>
<evidence type="ECO:0000259" key="2">
    <source>
        <dbReference type="Pfam" id="PF00561"/>
    </source>
</evidence>
<feature type="domain" description="AB hydrolase-1" evidence="2">
    <location>
        <begin position="25"/>
        <end position="256"/>
    </location>
</feature>
<evidence type="ECO:0000313" key="4">
    <source>
        <dbReference type="Proteomes" id="UP001141183"/>
    </source>
</evidence>
<reference evidence="3" key="1">
    <citation type="submission" date="2022-05" db="EMBL/GenBank/DDBJ databases">
        <title>Draft genome sequence of Clostridium tertium strain CP3 isolated from Peru.</title>
        <authorList>
            <person name="Hurtado R."/>
            <person name="Lima L."/>
            <person name="Sousa T."/>
            <person name="Jaiswal A.K."/>
            <person name="Tiwari S."/>
            <person name="Maturrano L."/>
            <person name="Brenig B."/>
            <person name="Azevedo V."/>
        </authorList>
    </citation>
    <scope>NUCLEOTIDE SEQUENCE</scope>
    <source>
        <strain evidence="3">CP3</strain>
    </source>
</reference>
<dbReference type="EMBL" id="JAMRYU010000015">
    <property type="protein sequence ID" value="MDC4241373.1"/>
    <property type="molecule type" value="Genomic_DNA"/>
</dbReference>
<gene>
    <name evidence="3" type="ORF">NE398_14545</name>
</gene>
<accession>A0A9X4B3J7</accession>
<keyword evidence="4" id="KW-1185">Reference proteome</keyword>
<dbReference type="GO" id="GO:0016020">
    <property type="term" value="C:membrane"/>
    <property type="evidence" value="ECO:0007669"/>
    <property type="project" value="TreeGrafter"/>
</dbReference>